<dbReference type="InterPro" id="IPR011719">
    <property type="entry name" value="CHP02058"/>
</dbReference>
<keyword evidence="2" id="KW-0342">GTP-binding</keyword>
<dbReference type="Gene3D" id="3.30.1330.20">
    <property type="entry name" value="Tubulin/FtsZ, C-terminal domain"/>
    <property type="match status" value="1"/>
</dbReference>
<accession>A0A239CFT6</accession>
<evidence type="ECO:0000256" key="1">
    <source>
        <dbReference type="ARBA" id="ARBA00022741"/>
    </source>
</evidence>
<dbReference type="NCBIfam" id="TIGR02058">
    <property type="entry name" value="lin0512_fam"/>
    <property type="match status" value="1"/>
</dbReference>
<dbReference type="Pfam" id="PF09585">
    <property type="entry name" value="Lin0512_fam"/>
    <property type="match status" value="1"/>
</dbReference>
<dbReference type="RefSeq" id="WP_089282189.1">
    <property type="nucleotide sequence ID" value="NZ_FZOJ01000005.1"/>
</dbReference>
<dbReference type="GO" id="GO:0005525">
    <property type="term" value="F:GTP binding"/>
    <property type="evidence" value="ECO:0007669"/>
    <property type="project" value="UniProtKB-KW"/>
</dbReference>
<dbReference type="PANTHER" id="PTHR34784:SF1">
    <property type="entry name" value="50S RIBOSOMAL PROTEIN L34"/>
    <property type="match status" value="1"/>
</dbReference>
<dbReference type="OrthoDB" id="6165729at2"/>
<evidence type="ECO:0000313" key="4">
    <source>
        <dbReference type="Proteomes" id="UP000198304"/>
    </source>
</evidence>
<dbReference type="PANTHER" id="PTHR34784">
    <property type="entry name" value="50S RIBOSOMAL PROTEIN L34"/>
    <property type="match status" value="1"/>
</dbReference>
<proteinExistence type="predicted"/>
<name>A0A239CFT6_9FIRM</name>
<evidence type="ECO:0000256" key="2">
    <source>
        <dbReference type="ARBA" id="ARBA00023134"/>
    </source>
</evidence>
<protein>
    <submittedName>
        <fullName evidence="3">Uncharacterized protein</fullName>
    </submittedName>
</protein>
<dbReference type="InterPro" id="IPR037103">
    <property type="entry name" value="Tubulin/FtsZ-like_C"/>
</dbReference>
<dbReference type="Proteomes" id="UP000198304">
    <property type="component" value="Unassembled WGS sequence"/>
</dbReference>
<dbReference type="AlphaFoldDB" id="A0A239CFT6"/>
<evidence type="ECO:0000313" key="3">
    <source>
        <dbReference type="EMBL" id="SNS18193.1"/>
    </source>
</evidence>
<organism evidence="3 4">
    <name type="scientific">Anaerovirgula multivorans</name>
    <dbReference type="NCBI Taxonomy" id="312168"/>
    <lineage>
        <taxon>Bacteria</taxon>
        <taxon>Bacillati</taxon>
        <taxon>Bacillota</taxon>
        <taxon>Clostridia</taxon>
        <taxon>Peptostreptococcales</taxon>
        <taxon>Natronincolaceae</taxon>
        <taxon>Anaerovirgula</taxon>
    </lineage>
</organism>
<keyword evidence="1" id="KW-0547">Nucleotide-binding</keyword>
<keyword evidence="4" id="KW-1185">Reference proteome</keyword>
<reference evidence="3 4" key="1">
    <citation type="submission" date="2017-06" db="EMBL/GenBank/DDBJ databases">
        <authorList>
            <person name="Kim H.J."/>
            <person name="Triplett B.A."/>
        </authorList>
    </citation>
    <scope>NUCLEOTIDE SEQUENCE [LARGE SCALE GENOMIC DNA]</scope>
    <source>
        <strain evidence="3 4">SCA</strain>
    </source>
</reference>
<sequence length="119" mass="13201">MWKRYIIELGWGADLHGQDVTKAAKRAVKDAISRSCLCGLKEILEMKDINEVGVHVIIATPYPNQLDKEKVMKVLPIGKKSIEIVEGGMEVPGLYVKDFGDLKDSIVIVNACVEVKVFC</sequence>
<dbReference type="EMBL" id="FZOJ01000005">
    <property type="protein sequence ID" value="SNS18193.1"/>
    <property type="molecule type" value="Genomic_DNA"/>
</dbReference>
<gene>
    <name evidence="3" type="ORF">SAMN05446037_1005150</name>
</gene>